<protein>
    <submittedName>
        <fullName evidence="1">Uncharacterized protein</fullName>
    </submittedName>
</protein>
<evidence type="ECO:0000313" key="1">
    <source>
        <dbReference type="EMBL" id="CUX43055.1"/>
    </source>
</evidence>
<comment type="caution">
    <text evidence="1">The sequence shown here is derived from an EMBL/GenBank/DDBJ whole genome shotgun (WGS) entry which is preliminary data.</text>
</comment>
<dbReference type="EMBL" id="FBWH01000034">
    <property type="protein sequence ID" value="CUX43055.1"/>
    <property type="molecule type" value="Genomic_DNA"/>
</dbReference>
<dbReference type="Proteomes" id="UP000191812">
    <property type="component" value="Unassembled WGS sequence"/>
</dbReference>
<evidence type="ECO:0000313" key="2">
    <source>
        <dbReference type="Proteomes" id="UP000191812"/>
    </source>
</evidence>
<accession>A0ABM9VI57</accession>
<sequence>MSGTASKKLGFCEKISRRVIAGPGRLC</sequence>
<name>A0ABM9VI57_9HYPH</name>
<proteinExistence type="predicted"/>
<reference evidence="1 2" key="1">
    <citation type="submission" date="2016-01" db="EMBL/GenBank/DDBJ databases">
        <authorList>
            <person name="Regsiter A."/>
            <person name="william w."/>
        </authorList>
    </citation>
    <scope>NUCLEOTIDE SEQUENCE [LARGE SCALE GENOMIC DNA]</scope>
    <source>
        <strain evidence="1 2">CFBP 6927</strain>
    </source>
</reference>
<gene>
    <name evidence="1" type="ORF">AGR13a_Cc90038</name>
</gene>
<keyword evidence="2" id="KW-1185">Reference proteome</keyword>
<organism evidence="1 2">
    <name type="scientific">Agrobacterium genomosp. 13 str. CFBP 6927</name>
    <dbReference type="NCBI Taxonomy" id="1183428"/>
    <lineage>
        <taxon>Bacteria</taxon>
        <taxon>Pseudomonadati</taxon>
        <taxon>Pseudomonadota</taxon>
        <taxon>Alphaproteobacteria</taxon>
        <taxon>Hyphomicrobiales</taxon>
        <taxon>Rhizobiaceae</taxon>
        <taxon>Rhizobium/Agrobacterium group</taxon>
        <taxon>Agrobacterium</taxon>
        <taxon>Agrobacterium tumefaciens complex</taxon>
    </lineage>
</organism>